<proteinExistence type="predicted"/>
<protein>
    <submittedName>
        <fullName evidence="1">Uncharacterized protein</fullName>
    </submittedName>
</protein>
<organism evidence="1 2">
    <name type="scientific">Pseudomonas fluorescens</name>
    <dbReference type="NCBI Taxonomy" id="294"/>
    <lineage>
        <taxon>Bacteria</taxon>
        <taxon>Pseudomonadati</taxon>
        <taxon>Pseudomonadota</taxon>
        <taxon>Gammaproteobacteria</taxon>
        <taxon>Pseudomonadales</taxon>
        <taxon>Pseudomonadaceae</taxon>
        <taxon>Pseudomonas</taxon>
    </lineage>
</organism>
<evidence type="ECO:0000313" key="2">
    <source>
        <dbReference type="Proteomes" id="UP000692896"/>
    </source>
</evidence>
<name>A0A944DML6_PSEFL</name>
<sequence length="160" mass="17588">MNQSLNASIEALQDAVWAELPTMSWADAMKHVSTVLEHVHRPSAPAEHLSAASAAIAESRFYDAGRHLRRALIALDIRTGERVVRQAELLDAFDQAHAVMPFLWLEIGYNRISDWAVTVYDKAGGAERVVVQVGGLGADETCGRAAQQLRQLLEDKANDQ</sequence>
<dbReference type="Proteomes" id="UP000692896">
    <property type="component" value="Unassembled WGS sequence"/>
</dbReference>
<dbReference type="AlphaFoldDB" id="A0A944DML6"/>
<reference evidence="1" key="1">
    <citation type="submission" date="2021-03" db="EMBL/GenBank/DDBJ databases">
        <title>Genomic analysis provides insights into the functional capacity of soil bacteria communities inhabiting an altitudinal gradient in the Atacama Desert.</title>
        <authorList>
            <person name="Gonzalez M."/>
            <person name="Maldonado J."/>
            <person name="Maza F."/>
            <person name="Hodar C."/>
            <person name="Cortes M."/>
            <person name="Palma R."/>
            <person name="Andreani C."/>
            <person name="Gaete A."/>
            <person name="Vasquez-Dean J."/>
            <person name="Acuna V."/>
            <person name="Aguado M."/>
            <person name="Mandakovic D."/>
            <person name="Latorre M."/>
            <person name="Orellana A."/>
            <person name="Gutierrez R."/>
            <person name="Montecino M."/>
            <person name="Allende M."/>
            <person name="Maass A."/>
            <person name="Cambiazo V."/>
        </authorList>
    </citation>
    <scope>NUCLEOTIDE SEQUENCE</scope>
    <source>
        <strain evidence="1">ISL-25</strain>
    </source>
</reference>
<dbReference type="EMBL" id="JAGGOB010000056">
    <property type="protein sequence ID" value="MBT2331604.1"/>
    <property type="molecule type" value="Genomic_DNA"/>
</dbReference>
<comment type="caution">
    <text evidence="1">The sequence shown here is derived from an EMBL/GenBank/DDBJ whole genome shotgun (WGS) entry which is preliminary data.</text>
</comment>
<dbReference type="RefSeq" id="WP_214912921.1">
    <property type="nucleotide sequence ID" value="NZ_JAGGNX010000004.1"/>
</dbReference>
<accession>A0A944DML6</accession>
<gene>
    <name evidence="1" type="ORF">J7E47_23085</name>
</gene>
<evidence type="ECO:0000313" key="1">
    <source>
        <dbReference type="EMBL" id="MBT2331604.1"/>
    </source>
</evidence>